<dbReference type="EMBL" id="PCWQ01000010">
    <property type="protein sequence ID" value="PIR06700.1"/>
    <property type="molecule type" value="Genomic_DNA"/>
</dbReference>
<evidence type="ECO:0000313" key="2">
    <source>
        <dbReference type="Proteomes" id="UP000230564"/>
    </source>
</evidence>
<dbReference type="AlphaFoldDB" id="A0A2H0NCS9"/>
<protein>
    <submittedName>
        <fullName evidence="1">Uncharacterized protein</fullName>
    </submittedName>
</protein>
<evidence type="ECO:0000313" key="1">
    <source>
        <dbReference type="EMBL" id="PIR06700.1"/>
    </source>
</evidence>
<organism evidence="1 2">
    <name type="scientific">Candidatus Komeilibacteria bacterium CG11_big_fil_rev_8_21_14_0_20_36_20</name>
    <dbReference type="NCBI Taxonomy" id="1974477"/>
    <lineage>
        <taxon>Bacteria</taxon>
        <taxon>Candidatus Komeiliibacteriota</taxon>
    </lineage>
</organism>
<proteinExistence type="predicted"/>
<gene>
    <name evidence="1" type="ORF">COV55_02550</name>
</gene>
<sequence>MATSQNVVIKIYRINDPKIHEKTNIQKLVFSVHERENESIILRDIDTLYNMNDAGIEQLAVVVHNVTINAESFRITFPPYNDIVGNGEDAIRRQEAFPTGQEKFWEFFRQIDA</sequence>
<comment type="caution">
    <text evidence="1">The sequence shown here is derived from an EMBL/GenBank/DDBJ whole genome shotgun (WGS) entry which is preliminary data.</text>
</comment>
<name>A0A2H0NCS9_9BACT</name>
<reference evidence="1 2" key="1">
    <citation type="submission" date="2017-09" db="EMBL/GenBank/DDBJ databases">
        <title>Depth-based differentiation of microbial function through sediment-hosted aquifers and enrichment of novel symbionts in the deep terrestrial subsurface.</title>
        <authorList>
            <person name="Probst A.J."/>
            <person name="Ladd B."/>
            <person name="Jarett J.K."/>
            <person name="Geller-Mcgrath D.E."/>
            <person name="Sieber C.M."/>
            <person name="Emerson J.B."/>
            <person name="Anantharaman K."/>
            <person name="Thomas B.C."/>
            <person name="Malmstrom R."/>
            <person name="Stieglmeier M."/>
            <person name="Klingl A."/>
            <person name="Woyke T."/>
            <person name="Ryan C.M."/>
            <person name="Banfield J.F."/>
        </authorList>
    </citation>
    <scope>NUCLEOTIDE SEQUENCE [LARGE SCALE GENOMIC DNA]</scope>
    <source>
        <strain evidence="1">CG11_big_fil_rev_8_21_14_0_20_36_20</strain>
    </source>
</reference>
<accession>A0A2H0NCS9</accession>
<dbReference type="Proteomes" id="UP000230564">
    <property type="component" value="Unassembled WGS sequence"/>
</dbReference>